<dbReference type="AlphaFoldDB" id="A0A5J4X3N1"/>
<proteinExistence type="predicted"/>
<evidence type="ECO:0000313" key="2">
    <source>
        <dbReference type="Proteomes" id="UP000324800"/>
    </source>
</evidence>
<comment type="caution">
    <text evidence="1">The sequence shown here is derived from an EMBL/GenBank/DDBJ whole genome shotgun (WGS) entry which is preliminary data.</text>
</comment>
<name>A0A5J4X3N1_9EUKA</name>
<protein>
    <submittedName>
        <fullName evidence="1">Uncharacterized protein</fullName>
    </submittedName>
</protein>
<evidence type="ECO:0000313" key="1">
    <source>
        <dbReference type="EMBL" id="KAA6401881.1"/>
    </source>
</evidence>
<sequence length="290" mass="33149">MDQFVQPNAALQDIILGDNAKGKRAAAGKDLATLIGYFNKDVKRNRELTSLRSAQQYIARHREKRGYRVEAQDLDNDVNTPDNTVVYNNNGNIYAVDGFYTVPGFDGLDKDKHRIYKSRYTMAGYYGIGDYITRRANRGRDKKIRIDDSLLTPYQRYTALTKGNITEDNHWIASDKMPSEYNQFKKLVAQNMDCIRAGSSKNVALVSKLASQIWNQILLQATRQIDPQGTRIQEYRNEHQDTQAKLDDLTISKRIFNTKKKGQRLYATAHQLIQTIQGDVGQTLINMGFQ</sequence>
<dbReference type="EMBL" id="SNRW01000321">
    <property type="protein sequence ID" value="KAA6401881.1"/>
    <property type="molecule type" value="Genomic_DNA"/>
</dbReference>
<accession>A0A5J4X3N1</accession>
<reference evidence="1 2" key="1">
    <citation type="submission" date="2019-03" db="EMBL/GenBank/DDBJ databases">
        <title>Single cell metagenomics reveals metabolic interactions within the superorganism composed of flagellate Streblomastix strix and complex community of Bacteroidetes bacteria on its surface.</title>
        <authorList>
            <person name="Treitli S.C."/>
            <person name="Kolisko M."/>
            <person name="Husnik F."/>
            <person name="Keeling P."/>
            <person name="Hampl V."/>
        </authorList>
    </citation>
    <scope>NUCLEOTIDE SEQUENCE [LARGE SCALE GENOMIC DNA]</scope>
    <source>
        <strain evidence="1">ST1C</strain>
    </source>
</reference>
<organism evidence="1 2">
    <name type="scientific">Streblomastix strix</name>
    <dbReference type="NCBI Taxonomy" id="222440"/>
    <lineage>
        <taxon>Eukaryota</taxon>
        <taxon>Metamonada</taxon>
        <taxon>Preaxostyla</taxon>
        <taxon>Oxymonadida</taxon>
        <taxon>Streblomastigidae</taxon>
        <taxon>Streblomastix</taxon>
    </lineage>
</organism>
<dbReference type="Proteomes" id="UP000324800">
    <property type="component" value="Unassembled WGS sequence"/>
</dbReference>
<gene>
    <name evidence="1" type="ORF">EZS28_002599</name>
</gene>